<dbReference type="InterPro" id="IPR003661">
    <property type="entry name" value="HisK_dim/P_dom"/>
</dbReference>
<dbReference type="InterPro" id="IPR005467">
    <property type="entry name" value="His_kinase_dom"/>
</dbReference>
<dbReference type="SUPFAM" id="SSF158472">
    <property type="entry name" value="HAMP domain-like"/>
    <property type="match status" value="1"/>
</dbReference>
<dbReference type="PANTHER" id="PTHR44936:SF5">
    <property type="entry name" value="SENSOR HISTIDINE KINASE ENVZ"/>
    <property type="match status" value="1"/>
</dbReference>
<dbReference type="SUPFAM" id="SSF55874">
    <property type="entry name" value="ATPase domain of HSP90 chaperone/DNA topoisomerase II/histidine kinase"/>
    <property type="match status" value="1"/>
</dbReference>
<dbReference type="PROSITE" id="PS50109">
    <property type="entry name" value="HIS_KIN"/>
    <property type="match status" value="1"/>
</dbReference>
<comment type="subcellular location">
    <subcellularLocation>
        <location evidence="2">Cell inner membrane</location>
        <topology evidence="2">Multi-pass membrane protein</topology>
    </subcellularLocation>
</comment>
<evidence type="ECO:0000256" key="13">
    <source>
        <dbReference type="ARBA" id="ARBA00023012"/>
    </source>
</evidence>
<evidence type="ECO:0000256" key="1">
    <source>
        <dbReference type="ARBA" id="ARBA00000085"/>
    </source>
</evidence>
<comment type="catalytic activity">
    <reaction evidence="1">
        <text>ATP + protein L-histidine = ADP + protein N-phospho-L-histidine.</text>
        <dbReference type="EC" id="2.7.13.3"/>
    </reaction>
</comment>
<dbReference type="InterPro" id="IPR004358">
    <property type="entry name" value="Sig_transdc_His_kin-like_C"/>
</dbReference>
<evidence type="ECO:0000313" key="18">
    <source>
        <dbReference type="EMBL" id="PZQ75332.1"/>
    </source>
</evidence>
<evidence type="ECO:0000256" key="4">
    <source>
        <dbReference type="ARBA" id="ARBA00022475"/>
    </source>
</evidence>
<dbReference type="SMART" id="SM00388">
    <property type="entry name" value="HisKA"/>
    <property type="match status" value="1"/>
</dbReference>
<keyword evidence="4" id="KW-1003">Cell membrane</keyword>
<evidence type="ECO:0000259" key="16">
    <source>
        <dbReference type="PROSITE" id="PS50109"/>
    </source>
</evidence>
<dbReference type="Pfam" id="PF02518">
    <property type="entry name" value="HATPase_c"/>
    <property type="match status" value="1"/>
</dbReference>
<evidence type="ECO:0000256" key="3">
    <source>
        <dbReference type="ARBA" id="ARBA00012438"/>
    </source>
</evidence>
<name>A0A2W5QD93_VARPD</name>
<dbReference type="InterPro" id="IPR003660">
    <property type="entry name" value="HAMP_dom"/>
</dbReference>
<dbReference type="InterPro" id="IPR003594">
    <property type="entry name" value="HATPase_dom"/>
</dbReference>
<dbReference type="CDD" id="cd06225">
    <property type="entry name" value="HAMP"/>
    <property type="match status" value="1"/>
</dbReference>
<dbReference type="EMBL" id="QFPP01000091">
    <property type="protein sequence ID" value="PZQ75332.1"/>
    <property type="molecule type" value="Genomic_DNA"/>
</dbReference>
<dbReference type="CDD" id="cd00082">
    <property type="entry name" value="HisKA"/>
    <property type="match status" value="1"/>
</dbReference>
<dbReference type="Pfam" id="PF00512">
    <property type="entry name" value="HisKA"/>
    <property type="match status" value="1"/>
</dbReference>
<dbReference type="Proteomes" id="UP000249135">
    <property type="component" value="Unassembled WGS sequence"/>
</dbReference>
<dbReference type="Gene3D" id="3.30.565.10">
    <property type="entry name" value="Histidine kinase-like ATPase, C-terminal domain"/>
    <property type="match status" value="1"/>
</dbReference>
<sequence>MNWRPRSLFGRNALFIVALIVLGQLGGALLLRQMVVKPRLDQAADSVARNVAAIRAGLVAVPPAQRQAFLDAFNARARVGDGGRDASAPAALRPLLTPLERGFVRRVSARLAGQGVDVIWRRDQGGSLALRLPMEGGEQWVVLPGLLPEREFNGAWLAVSTVSVMLAIAGALWLQRRLDRPLARVVGAARALAGGQVPAPLPEDGPTEIATVSRSFNQLVASLQQAERDRALMLAGLSHDLRTPLTKLRLGVEILHGRSEPELMASMTRSIEELDAIVGQFLDFARSEEAEALVPVDLDALAHAVQAAAADHGRTLRVEAASGLSQVPARPKALRRVLDNLVENAFRHGKPPVVLRAGREAAWAWIEVEDRGPGIDPAQADLLKQPFRRAGDARSGAAGAGLGLAIADRIVRGHGGRFELLPAMAGGLRARVSLPLDQDDLLSKR</sequence>
<evidence type="ECO:0000256" key="12">
    <source>
        <dbReference type="ARBA" id="ARBA00022989"/>
    </source>
</evidence>
<keyword evidence="7" id="KW-0808">Transferase</keyword>
<evidence type="ECO:0000256" key="10">
    <source>
        <dbReference type="ARBA" id="ARBA00022777"/>
    </source>
</evidence>
<dbReference type="GO" id="GO:0000155">
    <property type="term" value="F:phosphorelay sensor kinase activity"/>
    <property type="evidence" value="ECO:0007669"/>
    <property type="project" value="InterPro"/>
</dbReference>
<evidence type="ECO:0000256" key="2">
    <source>
        <dbReference type="ARBA" id="ARBA00004429"/>
    </source>
</evidence>
<keyword evidence="8 15" id="KW-0812">Transmembrane</keyword>
<protein>
    <recommendedName>
        <fullName evidence="3">histidine kinase</fullName>
        <ecNumber evidence="3">2.7.13.3</ecNumber>
    </recommendedName>
</protein>
<dbReference type="AlphaFoldDB" id="A0A2W5QD93"/>
<evidence type="ECO:0000256" key="5">
    <source>
        <dbReference type="ARBA" id="ARBA00022519"/>
    </source>
</evidence>
<feature type="domain" description="Histidine kinase" evidence="16">
    <location>
        <begin position="236"/>
        <end position="438"/>
    </location>
</feature>
<dbReference type="PRINTS" id="PR00344">
    <property type="entry name" value="BCTRLSENSOR"/>
</dbReference>
<evidence type="ECO:0000256" key="9">
    <source>
        <dbReference type="ARBA" id="ARBA00022741"/>
    </source>
</evidence>
<dbReference type="Gene3D" id="1.10.287.130">
    <property type="match status" value="1"/>
</dbReference>
<evidence type="ECO:0000313" key="19">
    <source>
        <dbReference type="Proteomes" id="UP000249135"/>
    </source>
</evidence>
<keyword evidence="12 15" id="KW-1133">Transmembrane helix</keyword>
<dbReference type="EC" id="2.7.13.3" evidence="3"/>
<proteinExistence type="predicted"/>
<evidence type="ECO:0000256" key="8">
    <source>
        <dbReference type="ARBA" id="ARBA00022692"/>
    </source>
</evidence>
<evidence type="ECO:0000256" key="14">
    <source>
        <dbReference type="ARBA" id="ARBA00023136"/>
    </source>
</evidence>
<dbReference type="SMART" id="SM00304">
    <property type="entry name" value="HAMP"/>
    <property type="match status" value="1"/>
</dbReference>
<feature type="domain" description="HAMP" evidence="17">
    <location>
        <begin position="176"/>
        <end position="228"/>
    </location>
</feature>
<organism evidence="18 19">
    <name type="scientific">Variovorax paradoxus</name>
    <dbReference type="NCBI Taxonomy" id="34073"/>
    <lineage>
        <taxon>Bacteria</taxon>
        <taxon>Pseudomonadati</taxon>
        <taxon>Pseudomonadota</taxon>
        <taxon>Betaproteobacteria</taxon>
        <taxon>Burkholderiales</taxon>
        <taxon>Comamonadaceae</taxon>
        <taxon>Variovorax</taxon>
    </lineage>
</organism>
<dbReference type="InterPro" id="IPR036890">
    <property type="entry name" value="HATPase_C_sf"/>
</dbReference>
<dbReference type="Pfam" id="PF00672">
    <property type="entry name" value="HAMP"/>
    <property type="match status" value="1"/>
</dbReference>
<evidence type="ECO:0000259" key="17">
    <source>
        <dbReference type="PROSITE" id="PS50885"/>
    </source>
</evidence>
<dbReference type="SMART" id="SM00387">
    <property type="entry name" value="HATPase_c"/>
    <property type="match status" value="1"/>
</dbReference>
<evidence type="ECO:0000256" key="7">
    <source>
        <dbReference type="ARBA" id="ARBA00022679"/>
    </source>
</evidence>
<keyword evidence="13" id="KW-0902">Two-component regulatory system</keyword>
<reference evidence="18 19" key="1">
    <citation type="submission" date="2017-08" db="EMBL/GenBank/DDBJ databases">
        <title>Infants hospitalized years apart are colonized by the same room-sourced microbial strains.</title>
        <authorList>
            <person name="Brooks B."/>
            <person name="Olm M.R."/>
            <person name="Firek B.A."/>
            <person name="Baker R."/>
            <person name="Thomas B.C."/>
            <person name="Morowitz M.J."/>
            <person name="Banfield J.F."/>
        </authorList>
    </citation>
    <scope>NUCLEOTIDE SEQUENCE [LARGE SCALE GENOMIC DNA]</scope>
    <source>
        <strain evidence="18">S2_005_003_R2_41</strain>
    </source>
</reference>
<keyword evidence="14 15" id="KW-0472">Membrane</keyword>
<keyword evidence="5" id="KW-0997">Cell inner membrane</keyword>
<gene>
    <name evidence="18" type="ORF">DI563_09895</name>
</gene>
<dbReference type="InterPro" id="IPR038421">
    <property type="entry name" value="RisS_PPD_sf"/>
</dbReference>
<dbReference type="Gene3D" id="3.30.450.300">
    <property type="entry name" value="Sensor histidine kinase RisS, periplasmic domain"/>
    <property type="match status" value="1"/>
</dbReference>
<accession>A0A2W5QD93</accession>
<feature type="transmembrane region" description="Helical" evidence="15">
    <location>
        <begin position="154"/>
        <end position="174"/>
    </location>
</feature>
<dbReference type="InterPro" id="IPR050980">
    <property type="entry name" value="2C_sensor_his_kinase"/>
</dbReference>
<dbReference type="SUPFAM" id="SSF47384">
    <property type="entry name" value="Homodimeric domain of signal transducing histidine kinase"/>
    <property type="match status" value="1"/>
</dbReference>
<dbReference type="InterPro" id="IPR036097">
    <property type="entry name" value="HisK_dim/P_sf"/>
</dbReference>
<evidence type="ECO:0000256" key="15">
    <source>
        <dbReference type="SAM" id="Phobius"/>
    </source>
</evidence>
<keyword evidence="6" id="KW-0597">Phosphoprotein</keyword>
<evidence type="ECO:0000256" key="11">
    <source>
        <dbReference type="ARBA" id="ARBA00022840"/>
    </source>
</evidence>
<comment type="caution">
    <text evidence="18">The sequence shown here is derived from an EMBL/GenBank/DDBJ whole genome shotgun (WGS) entry which is preliminary data.</text>
</comment>
<dbReference type="GO" id="GO:0005524">
    <property type="term" value="F:ATP binding"/>
    <property type="evidence" value="ECO:0007669"/>
    <property type="project" value="UniProtKB-KW"/>
</dbReference>
<dbReference type="PROSITE" id="PS50885">
    <property type="entry name" value="HAMP"/>
    <property type="match status" value="1"/>
</dbReference>
<keyword evidence="10 18" id="KW-0418">Kinase</keyword>
<dbReference type="Gene3D" id="1.10.8.500">
    <property type="entry name" value="HAMP domain in histidine kinase"/>
    <property type="match status" value="1"/>
</dbReference>
<evidence type="ECO:0000256" key="6">
    <source>
        <dbReference type="ARBA" id="ARBA00022553"/>
    </source>
</evidence>
<keyword evidence="11" id="KW-0067">ATP-binding</keyword>
<dbReference type="PANTHER" id="PTHR44936">
    <property type="entry name" value="SENSOR PROTEIN CREC"/>
    <property type="match status" value="1"/>
</dbReference>
<feature type="transmembrane region" description="Helical" evidence="15">
    <location>
        <begin position="12"/>
        <end position="31"/>
    </location>
</feature>
<keyword evidence="9" id="KW-0547">Nucleotide-binding</keyword>
<dbReference type="GO" id="GO:0005886">
    <property type="term" value="C:plasma membrane"/>
    <property type="evidence" value="ECO:0007669"/>
    <property type="project" value="UniProtKB-SubCell"/>
</dbReference>